<evidence type="ECO:0000313" key="4">
    <source>
        <dbReference type="EMBL" id="SPP26587.1"/>
    </source>
</evidence>
<sequence length="161" mass="18882">MQINVKLSSQLMGMSVLSKQGMTLLEVLVVLVIVTMMVGFTIHGGEQIRSQMSAQFSLKRSILHHQYAQIKALTDQRDMFVLYDLVKQEQRVVSAEENIFAEQYSDLKVKVAKQRYHYNSNGEVNQFNTLVFEDNYFTYRLIMHIKWGRIRIEKTERFPID</sequence>
<proteinExistence type="predicted"/>
<dbReference type="InterPro" id="IPR012902">
    <property type="entry name" value="N_methyl_site"/>
</dbReference>
<name>A0A2X0RX10_BROTH</name>
<organism evidence="4 5">
    <name type="scientific">Brochothrix thermosphacta</name>
    <name type="common">Microbacterium thermosphactum</name>
    <dbReference type="NCBI Taxonomy" id="2756"/>
    <lineage>
        <taxon>Bacteria</taxon>
        <taxon>Bacillati</taxon>
        <taxon>Bacillota</taxon>
        <taxon>Bacilli</taxon>
        <taxon>Bacillales</taxon>
        <taxon>Listeriaceae</taxon>
        <taxon>Brochothrix</taxon>
    </lineage>
</organism>
<evidence type="ECO:0000256" key="1">
    <source>
        <dbReference type="ARBA" id="ARBA00004241"/>
    </source>
</evidence>
<reference evidence="5" key="1">
    <citation type="submission" date="2018-04" db="EMBL/GenBank/DDBJ databases">
        <authorList>
            <person name="Illikoud N."/>
        </authorList>
    </citation>
    <scope>NUCLEOTIDE SEQUENCE [LARGE SCALE GENOMIC DNA]</scope>
</reference>
<comment type="subcellular location">
    <subcellularLocation>
        <location evidence="1">Cell surface</location>
    </subcellularLocation>
</comment>
<accession>A0A2X0RX10</accession>
<keyword evidence="3" id="KW-1133">Transmembrane helix</keyword>
<keyword evidence="3" id="KW-0812">Transmembrane</keyword>
<feature type="transmembrane region" description="Helical" evidence="3">
    <location>
        <begin position="21"/>
        <end position="42"/>
    </location>
</feature>
<dbReference type="InterPro" id="IPR016785">
    <property type="entry name" value="ComGD"/>
</dbReference>
<dbReference type="EMBL" id="OUNC01000002">
    <property type="protein sequence ID" value="SPP26587.1"/>
    <property type="molecule type" value="Genomic_DNA"/>
</dbReference>
<dbReference type="GO" id="GO:0030420">
    <property type="term" value="P:establishment of competence for transformation"/>
    <property type="evidence" value="ECO:0007669"/>
    <property type="project" value="UniProtKB-KW"/>
</dbReference>
<evidence type="ECO:0000256" key="2">
    <source>
        <dbReference type="ARBA" id="ARBA00023287"/>
    </source>
</evidence>
<keyword evidence="3" id="KW-0472">Membrane</keyword>
<dbReference type="Pfam" id="PF07963">
    <property type="entry name" value="N_methyl"/>
    <property type="match status" value="1"/>
</dbReference>
<dbReference type="NCBIfam" id="TIGR02532">
    <property type="entry name" value="IV_pilin_GFxxxE"/>
    <property type="match status" value="1"/>
</dbReference>
<keyword evidence="2" id="KW-0178">Competence</keyword>
<dbReference type="PIRSF" id="PIRSF021292">
    <property type="entry name" value="Competence_ComGD"/>
    <property type="match status" value="1"/>
</dbReference>
<dbReference type="AlphaFoldDB" id="A0A2X0RX10"/>
<gene>
    <name evidence="4" type="ORF">BTBSAS_100056</name>
</gene>
<dbReference type="Proteomes" id="UP000270190">
    <property type="component" value="Unassembled WGS sequence"/>
</dbReference>
<dbReference type="GO" id="GO:0009986">
    <property type="term" value="C:cell surface"/>
    <property type="evidence" value="ECO:0007669"/>
    <property type="project" value="UniProtKB-SubCell"/>
</dbReference>
<evidence type="ECO:0000313" key="5">
    <source>
        <dbReference type="Proteomes" id="UP000270190"/>
    </source>
</evidence>
<evidence type="ECO:0000256" key="3">
    <source>
        <dbReference type="SAM" id="Phobius"/>
    </source>
</evidence>
<protein>
    <submittedName>
        <fullName evidence="4">Putative membrane component of the DNA transport pilin platform, ComGD</fullName>
    </submittedName>
</protein>